<dbReference type="SUPFAM" id="SSF53850">
    <property type="entry name" value="Periplasmic binding protein-like II"/>
    <property type="match status" value="1"/>
</dbReference>
<evidence type="ECO:0000313" key="2">
    <source>
        <dbReference type="EMBL" id="RKN44931.1"/>
    </source>
</evidence>
<dbReference type="GO" id="GO:0015833">
    <property type="term" value="P:peptide transport"/>
    <property type="evidence" value="ECO:0007669"/>
    <property type="project" value="TreeGrafter"/>
</dbReference>
<dbReference type="RefSeq" id="WP_120676806.1">
    <property type="nucleotide sequence ID" value="NZ_RBAL01000003.1"/>
</dbReference>
<evidence type="ECO:0000259" key="1">
    <source>
        <dbReference type="Pfam" id="PF00496"/>
    </source>
</evidence>
<gene>
    <name evidence="2" type="ORF">D7294_07435</name>
</gene>
<dbReference type="Proteomes" id="UP000272474">
    <property type="component" value="Unassembled WGS sequence"/>
</dbReference>
<dbReference type="InterPro" id="IPR039424">
    <property type="entry name" value="SBP_5"/>
</dbReference>
<dbReference type="Gene3D" id="3.40.190.10">
    <property type="entry name" value="Periplasmic binding protein-like II"/>
    <property type="match status" value="1"/>
</dbReference>
<accession>A0A3A9Z988</accession>
<dbReference type="AlphaFoldDB" id="A0A3A9Z988"/>
<dbReference type="PROSITE" id="PS51257">
    <property type="entry name" value="PROKAR_LIPOPROTEIN"/>
    <property type="match status" value="1"/>
</dbReference>
<dbReference type="PANTHER" id="PTHR30290">
    <property type="entry name" value="PERIPLASMIC BINDING COMPONENT OF ABC TRANSPORTER"/>
    <property type="match status" value="1"/>
</dbReference>
<name>A0A3A9Z988_9ACTN</name>
<reference evidence="2 3" key="1">
    <citation type="journal article" date="2014" name="Int. J. Syst. Evol. Microbiol.">
        <title>Streptomyces hoynatensis sp. nov., isolated from deep marine sediment.</title>
        <authorList>
            <person name="Veyisoglu A."/>
            <person name="Sahin N."/>
        </authorList>
    </citation>
    <scope>NUCLEOTIDE SEQUENCE [LARGE SCALE GENOMIC DNA]</scope>
    <source>
        <strain evidence="2 3">KCTC 29097</strain>
    </source>
</reference>
<dbReference type="OrthoDB" id="7888869at2"/>
<protein>
    <submittedName>
        <fullName evidence="2">ABC transporter substrate-binding protein</fullName>
    </submittedName>
</protein>
<dbReference type="PANTHER" id="PTHR30290:SF62">
    <property type="entry name" value="OLIGOPEPTIDE ABC TRANSPORTER, PERIPLASMIC OLIGOPEPTIDE-BINDING PROTEIN"/>
    <property type="match status" value="1"/>
</dbReference>
<dbReference type="Pfam" id="PF00496">
    <property type="entry name" value="SBP_bac_5"/>
    <property type="match status" value="1"/>
</dbReference>
<keyword evidence="3" id="KW-1185">Reference proteome</keyword>
<evidence type="ECO:0000313" key="3">
    <source>
        <dbReference type="Proteomes" id="UP000272474"/>
    </source>
</evidence>
<dbReference type="EMBL" id="RBAL01000003">
    <property type="protein sequence ID" value="RKN44931.1"/>
    <property type="molecule type" value="Genomic_DNA"/>
</dbReference>
<dbReference type="CDD" id="cd08500">
    <property type="entry name" value="PBP2_NikA_DppA_OppA_like_4"/>
    <property type="match status" value="1"/>
</dbReference>
<comment type="caution">
    <text evidence="2">The sequence shown here is derived from an EMBL/GenBank/DDBJ whole genome shotgun (WGS) entry which is preliminary data.</text>
</comment>
<sequence length="664" mass="74410">MTPERTNRGPLARRDVLRGGAGLFALASMTGLSGCGFFDTDPAGVSDGRGAKGKEAPMLKDLVDQGKLPKVEERLPATPLVVEPLDEVGIYGGTWHSAMLTQEDKSWLHYTMGYEPLVRWAPAWEGTAATEVLPNVAESFEIRGDGQEYVFTLRRGMRWSDGEPFTADDFEFAFTYYNIDTELHPDSIYELWLSQSGQPARFVKDDDYTVRFVYEEPKAGFLEQIAGTSGLVLFLPKHYLAQFHPALDDGAEDRARSAGMDRWVDYIALQADCWVNPDLPTVNPWLAQNAVGEGSSVVAERNPYYWKVDPDGSQLPYIDKMVCEVLQDAEVEVLKVSNGDLDMQLYHFGTIRNKPVIARSQDEGEYDLIDFVPDTVNTMIIGFNQTHPDEAKRAVFANKDFRIGLSYAIDREKIINTIYGGEGQPWQCAPIPGSDLYDREMGEQYTAYDPDKANEYLDRAGYSERNGDGIRLREDGSPLKFTVLVVSDYPDQVDALDLIRTNWRDVGVDATIQRVAETLYWERVEAGESEAATWTGGPFDIRTGAGGNHYYLPTNPRGSSRFGSAWAKWYTNQGGSEPPEDVRHQLELFDQMRLTFDAEEATELARQVLAITKDRLYYIGISTPPTEYGVVRRTFHNVPDSFTGAVSYQAPGPSNPEQYFISEG</sequence>
<feature type="domain" description="Solute-binding protein family 5" evidence="1">
    <location>
        <begin position="131"/>
        <end position="550"/>
    </location>
</feature>
<dbReference type="Gene3D" id="3.10.105.10">
    <property type="entry name" value="Dipeptide-binding Protein, Domain 3"/>
    <property type="match status" value="1"/>
</dbReference>
<dbReference type="GO" id="GO:1904680">
    <property type="term" value="F:peptide transmembrane transporter activity"/>
    <property type="evidence" value="ECO:0007669"/>
    <property type="project" value="TreeGrafter"/>
</dbReference>
<dbReference type="InterPro" id="IPR000914">
    <property type="entry name" value="SBP_5_dom"/>
</dbReference>
<proteinExistence type="predicted"/>
<organism evidence="2 3">
    <name type="scientific">Streptomyces hoynatensis</name>
    <dbReference type="NCBI Taxonomy" id="1141874"/>
    <lineage>
        <taxon>Bacteria</taxon>
        <taxon>Bacillati</taxon>
        <taxon>Actinomycetota</taxon>
        <taxon>Actinomycetes</taxon>
        <taxon>Kitasatosporales</taxon>
        <taxon>Streptomycetaceae</taxon>
        <taxon>Streptomyces</taxon>
    </lineage>
</organism>